<dbReference type="AlphaFoldDB" id="A0A433A1M9"/>
<feature type="non-terminal residue" evidence="1">
    <location>
        <position position="116"/>
    </location>
</feature>
<evidence type="ECO:0000313" key="2">
    <source>
        <dbReference type="Proteomes" id="UP000268093"/>
    </source>
</evidence>
<accession>A0A433A1M9</accession>
<protein>
    <submittedName>
        <fullName evidence="1">Uncharacterized protein</fullName>
    </submittedName>
</protein>
<reference evidence="1 2" key="1">
    <citation type="journal article" date="2018" name="New Phytol.">
        <title>Phylogenomics of Endogonaceae and evolution of mycorrhizas within Mucoromycota.</title>
        <authorList>
            <person name="Chang Y."/>
            <person name="Desiro A."/>
            <person name="Na H."/>
            <person name="Sandor L."/>
            <person name="Lipzen A."/>
            <person name="Clum A."/>
            <person name="Barry K."/>
            <person name="Grigoriev I.V."/>
            <person name="Martin F.M."/>
            <person name="Stajich J.E."/>
            <person name="Smith M.E."/>
            <person name="Bonito G."/>
            <person name="Spatafora J.W."/>
        </authorList>
    </citation>
    <scope>NUCLEOTIDE SEQUENCE [LARGE SCALE GENOMIC DNA]</scope>
    <source>
        <strain evidence="1 2">GMNB39</strain>
    </source>
</reference>
<evidence type="ECO:0000313" key="1">
    <source>
        <dbReference type="EMBL" id="RUO96591.1"/>
    </source>
</evidence>
<dbReference type="Proteomes" id="UP000268093">
    <property type="component" value="Unassembled WGS sequence"/>
</dbReference>
<dbReference type="EMBL" id="RBNI01020500">
    <property type="protein sequence ID" value="RUO96591.1"/>
    <property type="molecule type" value="Genomic_DNA"/>
</dbReference>
<sequence>MATQTIQTTGIISLKQLKGDLKIRVKPRRSTFYGFRVVGLGQLTCKHCERDLDMMTVARCPRVGCHDGEGFYCGECQAMDCYKPECETLFVKPERQLYNIARLGLQIEAVVLPTVI</sequence>
<organism evidence="1 2">
    <name type="scientific">Jimgerdemannia flammicorona</name>
    <dbReference type="NCBI Taxonomy" id="994334"/>
    <lineage>
        <taxon>Eukaryota</taxon>
        <taxon>Fungi</taxon>
        <taxon>Fungi incertae sedis</taxon>
        <taxon>Mucoromycota</taxon>
        <taxon>Mucoromycotina</taxon>
        <taxon>Endogonomycetes</taxon>
        <taxon>Endogonales</taxon>
        <taxon>Endogonaceae</taxon>
        <taxon>Jimgerdemannia</taxon>
    </lineage>
</organism>
<gene>
    <name evidence="1" type="ORF">BC936DRAFT_141790</name>
</gene>
<keyword evidence="2" id="KW-1185">Reference proteome</keyword>
<name>A0A433A1M9_9FUNG</name>
<comment type="caution">
    <text evidence="1">The sequence shown here is derived from an EMBL/GenBank/DDBJ whole genome shotgun (WGS) entry which is preliminary data.</text>
</comment>
<proteinExistence type="predicted"/>